<accession>A0ABP8KR95</accession>
<proteinExistence type="predicted"/>
<evidence type="ECO:0008006" key="3">
    <source>
        <dbReference type="Google" id="ProtNLM"/>
    </source>
</evidence>
<evidence type="ECO:0000313" key="1">
    <source>
        <dbReference type="EMBL" id="GAA4413176.1"/>
    </source>
</evidence>
<gene>
    <name evidence="1" type="ORF">GCM10023187_41200</name>
</gene>
<protein>
    <recommendedName>
        <fullName evidence="3">Helix-turn-helix domain-containing protein</fullName>
    </recommendedName>
</protein>
<organism evidence="1 2">
    <name type="scientific">Nibrella viscosa</name>
    <dbReference type="NCBI Taxonomy" id="1084524"/>
    <lineage>
        <taxon>Bacteria</taxon>
        <taxon>Pseudomonadati</taxon>
        <taxon>Bacteroidota</taxon>
        <taxon>Cytophagia</taxon>
        <taxon>Cytophagales</taxon>
        <taxon>Spirosomataceae</taxon>
        <taxon>Nibrella</taxon>
    </lineage>
</organism>
<dbReference type="Proteomes" id="UP001500936">
    <property type="component" value="Unassembled WGS sequence"/>
</dbReference>
<evidence type="ECO:0000313" key="2">
    <source>
        <dbReference type="Proteomes" id="UP001500936"/>
    </source>
</evidence>
<dbReference type="RefSeq" id="WP_345269857.1">
    <property type="nucleotide sequence ID" value="NZ_BAABHB010000010.1"/>
</dbReference>
<dbReference type="EMBL" id="BAABHB010000010">
    <property type="protein sequence ID" value="GAA4413176.1"/>
    <property type="molecule type" value="Genomic_DNA"/>
</dbReference>
<reference evidence="2" key="1">
    <citation type="journal article" date="2019" name="Int. J. Syst. Evol. Microbiol.">
        <title>The Global Catalogue of Microorganisms (GCM) 10K type strain sequencing project: providing services to taxonomists for standard genome sequencing and annotation.</title>
        <authorList>
            <consortium name="The Broad Institute Genomics Platform"/>
            <consortium name="The Broad Institute Genome Sequencing Center for Infectious Disease"/>
            <person name="Wu L."/>
            <person name="Ma J."/>
        </authorList>
    </citation>
    <scope>NUCLEOTIDE SEQUENCE [LARGE SCALE GENOMIC DNA]</scope>
    <source>
        <strain evidence="2">JCM 17925</strain>
    </source>
</reference>
<sequence>MVKDKTLPNFDKELADIQSKTSETLSFLETQGHRLNLAEWVTIAKYAQQHNLSTQVVTNWINRGKIPADCVIEVPELNNIRLIKDKPY</sequence>
<keyword evidence="2" id="KW-1185">Reference proteome</keyword>
<name>A0ABP8KR95_9BACT</name>
<comment type="caution">
    <text evidence="1">The sequence shown here is derived from an EMBL/GenBank/DDBJ whole genome shotgun (WGS) entry which is preliminary data.</text>
</comment>